<evidence type="ECO:0000256" key="9">
    <source>
        <dbReference type="SAM" id="MobiDB-lite"/>
    </source>
</evidence>
<accession>A0A6A6WPY8</accession>
<keyword evidence="4" id="KW-0547">Nucleotide-binding</keyword>
<dbReference type="AlphaFoldDB" id="A0A6A6WPY8"/>
<evidence type="ECO:0000256" key="8">
    <source>
        <dbReference type="ARBA" id="ARBA00048679"/>
    </source>
</evidence>
<dbReference type="EMBL" id="MU002529">
    <property type="protein sequence ID" value="KAF2786172.1"/>
    <property type="molecule type" value="Genomic_DNA"/>
</dbReference>
<dbReference type="GO" id="GO:0035556">
    <property type="term" value="P:intracellular signal transduction"/>
    <property type="evidence" value="ECO:0007669"/>
    <property type="project" value="TreeGrafter"/>
</dbReference>
<evidence type="ECO:0000256" key="2">
    <source>
        <dbReference type="ARBA" id="ARBA00022527"/>
    </source>
</evidence>
<evidence type="ECO:0000256" key="1">
    <source>
        <dbReference type="ARBA" id="ARBA00012513"/>
    </source>
</evidence>
<keyword evidence="5" id="KW-0418">Kinase</keyword>
<feature type="region of interest" description="Disordered" evidence="9">
    <location>
        <begin position="554"/>
        <end position="608"/>
    </location>
</feature>
<dbReference type="InterPro" id="IPR011009">
    <property type="entry name" value="Kinase-like_dom_sf"/>
</dbReference>
<dbReference type="GO" id="GO:0072354">
    <property type="term" value="F:histone H3T3 kinase activity"/>
    <property type="evidence" value="ECO:0007669"/>
    <property type="project" value="TreeGrafter"/>
</dbReference>
<protein>
    <recommendedName>
        <fullName evidence="1">non-specific serine/threonine protein kinase</fullName>
        <ecNumber evidence="1">2.7.11.1</ecNumber>
    </recommendedName>
</protein>
<dbReference type="EC" id="2.7.11.1" evidence="1"/>
<gene>
    <name evidence="11" type="ORF">K505DRAFT_290148</name>
</gene>
<keyword evidence="2" id="KW-0723">Serine/threonine-protein kinase</keyword>
<feature type="compositionally biased region" description="Basic and acidic residues" evidence="9">
    <location>
        <begin position="23"/>
        <end position="41"/>
    </location>
</feature>
<evidence type="ECO:0000259" key="10">
    <source>
        <dbReference type="SMART" id="SM01331"/>
    </source>
</evidence>
<feature type="compositionally biased region" description="Polar residues" evidence="9">
    <location>
        <begin position="57"/>
        <end position="72"/>
    </location>
</feature>
<evidence type="ECO:0000256" key="4">
    <source>
        <dbReference type="ARBA" id="ARBA00022741"/>
    </source>
</evidence>
<comment type="catalytic activity">
    <reaction evidence="7">
        <text>L-threonyl-[protein] + ATP = O-phospho-L-threonyl-[protein] + ADP + H(+)</text>
        <dbReference type="Rhea" id="RHEA:46608"/>
        <dbReference type="Rhea" id="RHEA-COMP:11060"/>
        <dbReference type="Rhea" id="RHEA-COMP:11605"/>
        <dbReference type="ChEBI" id="CHEBI:15378"/>
        <dbReference type="ChEBI" id="CHEBI:30013"/>
        <dbReference type="ChEBI" id="CHEBI:30616"/>
        <dbReference type="ChEBI" id="CHEBI:61977"/>
        <dbReference type="ChEBI" id="CHEBI:456216"/>
        <dbReference type="EC" id="2.7.11.1"/>
    </reaction>
</comment>
<dbReference type="SMART" id="SM01331">
    <property type="entry name" value="DUF3635"/>
    <property type="match status" value="1"/>
</dbReference>
<feature type="region of interest" description="Disordered" evidence="9">
    <location>
        <begin position="271"/>
        <end position="303"/>
    </location>
</feature>
<feature type="region of interest" description="Disordered" evidence="9">
    <location>
        <begin position="484"/>
        <end position="507"/>
    </location>
</feature>
<evidence type="ECO:0000313" key="12">
    <source>
        <dbReference type="Proteomes" id="UP000799757"/>
    </source>
</evidence>
<feature type="region of interest" description="Disordered" evidence="9">
    <location>
        <begin position="1"/>
        <end position="109"/>
    </location>
</feature>
<dbReference type="OrthoDB" id="21018at2759"/>
<dbReference type="GO" id="GO:0000278">
    <property type="term" value="P:mitotic cell cycle"/>
    <property type="evidence" value="ECO:0007669"/>
    <property type="project" value="TreeGrafter"/>
</dbReference>
<dbReference type="Proteomes" id="UP000799757">
    <property type="component" value="Unassembled WGS sequence"/>
</dbReference>
<dbReference type="Gene3D" id="3.30.200.20">
    <property type="entry name" value="Phosphorylase Kinase, domain 1"/>
    <property type="match status" value="1"/>
</dbReference>
<sequence length="722" mass="80491">MPPKQVYGKRTKTSAAGYAKFLSPDKESVPAKPKTEPKHEISSSVDLDLNLEALTLQEKNNTRYATQKSGNDQVAKEKGDQVGTRGHADIPAPETPAQASRSTVKRRTTPAELDRQLEALTLKEEKIARPATNEHVKNQQDAAIKVDQTVDQDHADIPVLATPTQNGRHTAKKRIKPTSQPEMHLLLTPDLTPAPDNIYTDYVAPVLSISDLRRILPFEQWSSELEPHFEVTKIAEASFSEVYRLTTKSGRQEISNESVLKVVALKSPPNAPLPSECRAGERTRKAVDPARQAKRERADREKEDEWKSHVADVVSEVKLLQNLNHIPGFTHFCEATVLQGRPSALFANAWKSWNKSRPRGKKSEFPDPTKKTSYEDAQLWVVIEMQDAGTDCEKLMDAGGLGTIWEIWDVFWGVCLSVAKAEEACRFEHRDLHLENICIRSSRPGTDAMAPVIMNPLKRKLGSSGLETTVIDYTLSRADIVGSSHHDSRRTSSSSSTSCLSAPSTASTADSHQEIDIAYLDLNKSVGLFEGNAEDEYQYEIYRYMRSAVFHGDPLKQDTTEENDPAPYEYTPETPRRSPRKPKSTGSACAAGTPIYGGSLSRHNSANPSSDAKDDIWKRFHPKTNLVWAHFILHKLLEHMDGYEPANLSLEDIMANVRESREDAPKVQKKAMRLYRVLEKVAMMLEPSALGRHVSLGSMKELVVLAIEHRWLDVADVAGGDD</sequence>
<keyword evidence="6" id="KW-0067">ATP-binding</keyword>
<keyword evidence="3" id="KW-0808">Transferase</keyword>
<comment type="catalytic activity">
    <reaction evidence="8">
        <text>L-seryl-[protein] + ATP = O-phospho-L-seryl-[protein] + ADP + H(+)</text>
        <dbReference type="Rhea" id="RHEA:17989"/>
        <dbReference type="Rhea" id="RHEA-COMP:9863"/>
        <dbReference type="Rhea" id="RHEA-COMP:11604"/>
        <dbReference type="ChEBI" id="CHEBI:15378"/>
        <dbReference type="ChEBI" id="CHEBI:29999"/>
        <dbReference type="ChEBI" id="CHEBI:30616"/>
        <dbReference type="ChEBI" id="CHEBI:83421"/>
        <dbReference type="ChEBI" id="CHEBI:456216"/>
        <dbReference type="EC" id="2.7.11.1"/>
    </reaction>
</comment>
<feature type="domain" description="Serine/threonine-protein kinase haspin C-terminal" evidence="10">
    <location>
        <begin position="526"/>
        <end position="679"/>
    </location>
</feature>
<feature type="compositionally biased region" description="Basic and acidic residues" evidence="9">
    <location>
        <begin position="278"/>
        <end position="303"/>
    </location>
</feature>
<dbReference type="PANTHER" id="PTHR24419">
    <property type="entry name" value="INTERLEUKIN-1 RECEPTOR-ASSOCIATED KINASE"/>
    <property type="match status" value="1"/>
</dbReference>
<evidence type="ECO:0000256" key="3">
    <source>
        <dbReference type="ARBA" id="ARBA00022679"/>
    </source>
</evidence>
<dbReference type="Gene3D" id="1.10.510.10">
    <property type="entry name" value="Transferase(Phosphotransferase) domain 1"/>
    <property type="match status" value="1"/>
</dbReference>
<proteinExistence type="predicted"/>
<name>A0A6A6WPY8_9PLEO</name>
<reference evidence="11" key="1">
    <citation type="journal article" date="2020" name="Stud. Mycol.">
        <title>101 Dothideomycetes genomes: a test case for predicting lifestyles and emergence of pathogens.</title>
        <authorList>
            <person name="Haridas S."/>
            <person name="Albert R."/>
            <person name="Binder M."/>
            <person name="Bloem J."/>
            <person name="Labutti K."/>
            <person name="Salamov A."/>
            <person name="Andreopoulos B."/>
            <person name="Baker S."/>
            <person name="Barry K."/>
            <person name="Bills G."/>
            <person name="Bluhm B."/>
            <person name="Cannon C."/>
            <person name="Castanera R."/>
            <person name="Culley D."/>
            <person name="Daum C."/>
            <person name="Ezra D."/>
            <person name="Gonzalez J."/>
            <person name="Henrissat B."/>
            <person name="Kuo A."/>
            <person name="Liang C."/>
            <person name="Lipzen A."/>
            <person name="Lutzoni F."/>
            <person name="Magnuson J."/>
            <person name="Mondo S."/>
            <person name="Nolan M."/>
            <person name="Ohm R."/>
            <person name="Pangilinan J."/>
            <person name="Park H.-J."/>
            <person name="Ramirez L."/>
            <person name="Alfaro M."/>
            <person name="Sun H."/>
            <person name="Tritt A."/>
            <person name="Yoshinaga Y."/>
            <person name="Zwiers L.-H."/>
            <person name="Turgeon B."/>
            <person name="Goodwin S."/>
            <person name="Spatafora J."/>
            <person name="Crous P."/>
            <person name="Grigoriev I."/>
        </authorList>
    </citation>
    <scope>NUCLEOTIDE SEQUENCE</scope>
    <source>
        <strain evidence="11">CBS 109.77</strain>
    </source>
</reference>
<evidence type="ECO:0000256" key="6">
    <source>
        <dbReference type="ARBA" id="ARBA00022840"/>
    </source>
</evidence>
<dbReference type="Pfam" id="PF12330">
    <property type="entry name" value="Haspin_kinase"/>
    <property type="match status" value="1"/>
</dbReference>
<dbReference type="SUPFAM" id="SSF56112">
    <property type="entry name" value="Protein kinase-like (PK-like)"/>
    <property type="match status" value="1"/>
</dbReference>
<dbReference type="GO" id="GO:0005524">
    <property type="term" value="F:ATP binding"/>
    <property type="evidence" value="ECO:0007669"/>
    <property type="project" value="UniProtKB-KW"/>
</dbReference>
<dbReference type="GO" id="GO:0005737">
    <property type="term" value="C:cytoplasm"/>
    <property type="evidence" value="ECO:0007669"/>
    <property type="project" value="TreeGrafter"/>
</dbReference>
<organism evidence="11 12">
    <name type="scientific">Melanomma pulvis-pyrius CBS 109.77</name>
    <dbReference type="NCBI Taxonomy" id="1314802"/>
    <lineage>
        <taxon>Eukaryota</taxon>
        <taxon>Fungi</taxon>
        <taxon>Dikarya</taxon>
        <taxon>Ascomycota</taxon>
        <taxon>Pezizomycotina</taxon>
        <taxon>Dothideomycetes</taxon>
        <taxon>Pleosporomycetidae</taxon>
        <taxon>Pleosporales</taxon>
        <taxon>Melanommataceae</taxon>
        <taxon>Melanomma</taxon>
    </lineage>
</organism>
<dbReference type="PANTHER" id="PTHR24419:SF18">
    <property type="entry name" value="SERINE_THREONINE-PROTEIN KINASE HASPIN"/>
    <property type="match status" value="1"/>
</dbReference>
<evidence type="ECO:0000313" key="11">
    <source>
        <dbReference type="EMBL" id="KAF2786172.1"/>
    </source>
</evidence>
<evidence type="ECO:0000256" key="5">
    <source>
        <dbReference type="ARBA" id="ARBA00022777"/>
    </source>
</evidence>
<feature type="compositionally biased region" description="Low complexity" evidence="9">
    <location>
        <begin position="491"/>
        <end position="507"/>
    </location>
</feature>
<evidence type="ECO:0000256" key="7">
    <source>
        <dbReference type="ARBA" id="ARBA00047899"/>
    </source>
</evidence>
<dbReference type="GO" id="GO:0005634">
    <property type="term" value="C:nucleus"/>
    <property type="evidence" value="ECO:0007669"/>
    <property type="project" value="TreeGrafter"/>
</dbReference>
<dbReference type="InterPro" id="IPR024604">
    <property type="entry name" value="GSG2_C"/>
</dbReference>
<keyword evidence="12" id="KW-1185">Reference proteome</keyword>